<comment type="subcellular location">
    <subcellularLocation>
        <location evidence="4">Cytoplasm</location>
        <location evidence="4">Cytoskeleton</location>
        <location evidence="4">Cilium axoneme</location>
    </subcellularLocation>
</comment>
<organism evidence="6 7">
    <name type="scientific">Macrostomum lignano</name>
    <dbReference type="NCBI Taxonomy" id="282301"/>
    <lineage>
        <taxon>Eukaryota</taxon>
        <taxon>Metazoa</taxon>
        <taxon>Spiralia</taxon>
        <taxon>Lophotrochozoa</taxon>
        <taxon>Platyhelminthes</taxon>
        <taxon>Rhabditophora</taxon>
        <taxon>Macrostomorpha</taxon>
        <taxon>Macrostomida</taxon>
        <taxon>Macrostomidae</taxon>
        <taxon>Macrostomum</taxon>
    </lineage>
</organism>
<dbReference type="EMBL" id="NIVC01002189">
    <property type="protein sequence ID" value="PAA60139.1"/>
    <property type="molecule type" value="Genomic_DNA"/>
</dbReference>
<keyword evidence="4" id="KW-0969">Cilium</keyword>
<comment type="caution">
    <text evidence="6">The sequence shown here is derived from an EMBL/GenBank/DDBJ whole genome shotgun (WGS) entry which is preliminary data.</text>
</comment>
<evidence type="ECO:0000256" key="4">
    <source>
        <dbReference type="RuleBase" id="RU367040"/>
    </source>
</evidence>
<feature type="non-terminal residue" evidence="6">
    <location>
        <position position="1"/>
    </location>
</feature>
<accession>A0A267EH03</accession>
<protein>
    <recommendedName>
        <fullName evidence="4">Tektin</fullName>
    </recommendedName>
</protein>
<proteinExistence type="inferred from homology"/>
<dbReference type="GO" id="GO:0036126">
    <property type="term" value="C:sperm flagellum"/>
    <property type="evidence" value="ECO:0007669"/>
    <property type="project" value="TreeGrafter"/>
</dbReference>
<evidence type="ECO:0000256" key="5">
    <source>
        <dbReference type="SAM" id="Coils"/>
    </source>
</evidence>
<dbReference type="PANTHER" id="PTHR19960:SF12">
    <property type="entry name" value="TEKTIN-4"/>
    <property type="match status" value="1"/>
</dbReference>
<dbReference type="GO" id="GO:0060294">
    <property type="term" value="P:cilium movement involved in cell motility"/>
    <property type="evidence" value="ECO:0007669"/>
    <property type="project" value="UniProtKB-UniRule"/>
</dbReference>
<dbReference type="GO" id="GO:0005930">
    <property type="term" value="C:axoneme"/>
    <property type="evidence" value="ECO:0007669"/>
    <property type="project" value="UniProtKB-SubCell"/>
</dbReference>
<dbReference type="PANTHER" id="PTHR19960">
    <property type="entry name" value="TEKTIN"/>
    <property type="match status" value="1"/>
</dbReference>
<dbReference type="OrthoDB" id="5788000at2759"/>
<comment type="similarity">
    <text evidence="1 4">Belongs to the tektin family.</text>
</comment>
<keyword evidence="7" id="KW-1185">Reference proteome</keyword>
<keyword evidence="4" id="KW-0282">Flagellum</keyword>
<evidence type="ECO:0000256" key="2">
    <source>
        <dbReference type="ARBA" id="ARBA00022490"/>
    </source>
</evidence>
<gene>
    <name evidence="6" type="ORF">BOX15_Mlig025843g1</name>
</gene>
<evidence type="ECO:0000313" key="6">
    <source>
        <dbReference type="EMBL" id="PAA60139.1"/>
    </source>
</evidence>
<keyword evidence="4" id="KW-0966">Cell projection</keyword>
<dbReference type="InterPro" id="IPR048256">
    <property type="entry name" value="Tektin-like"/>
</dbReference>
<dbReference type="GO" id="GO:0005634">
    <property type="term" value="C:nucleus"/>
    <property type="evidence" value="ECO:0007669"/>
    <property type="project" value="TreeGrafter"/>
</dbReference>
<evidence type="ECO:0000256" key="3">
    <source>
        <dbReference type="ARBA" id="ARBA00023054"/>
    </source>
</evidence>
<reference evidence="6 7" key="1">
    <citation type="submission" date="2017-06" db="EMBL/GenBank/DDBJ databases">
        <title>A platform for efficient transgenesis in Macrostomum lignano, a flatworm model organism for stem cell research.</title>
        <authorList>
            <person name="Berezikov E."/>
        </authorList>
    </citation>
    <scope>NUCLEOTIDE SEQUENCE [LARGE SCALE GENOMIC DNA]</scope>
    <source>
        <strain evidence="6">DV1</strain>
        <tissue evidence="6">Whole organism</tissue>
    </source>
</reference>
<dbReference type="GO" id="GO:0015630">
    <property type="term" value="C:microtubule cytoskeleton"/>
    <property type="evidence" value="ECO:0007669"/>
    <property type="project" value="UniProtKB-UniRule"/>
</dbReference>
<keyword evidence="3 5" id="KW-0175">Coiled coil</keyword>
<dbReference type="Proteomes" id="UP000215902">
    <property type="component" value="Unassembled WGS sequence"/>
</dbReference>
<dbReference type="GO" id="GO:0060271">
    <property type="term" value="P:cilium assembly"/>
    <property type="evidence" value="ECO:0007669"/>
    <property type="project" value="UniProtKB-UniRule"/>
</dbReference>
<dbReference type="Pfam" id="PF03148">
    <property type="entry name" value="Tektin"/>
    <property type="match status" value="1"/>
</dbReference>
<dbReference type="AlphaFoldDB" id="A0A267EH03"/>
<keyword evidence="2" id="KW-0963">Cytoplasm</keyword>
<dbReference type="STRING" id="282301.A0A267EH03"/>
<feature type="coiled-coil region" evidence="5">
    <location>
        <begin position="376"/>
        <end position="417"/>
    </location>
</feature>
<feature type="coiled-coil region" evidence="5">
    <location>
        <begin position="296"/>
        <end position="337"/>
    </location>
</feature>
<evidence type="ECO:0000313" key="7">
    <source>
        <dbReference type="Proteomes" id="UP000215902"/>
    </source>
</evidence>
<sequence>CPTIPLKAAIMPGEMSKEATMESLSYRGNTGNTMGISTVGFRSEKRNPGEWQDSNYQKYYQSFVDRENSQKVRKDTQSMIKETEALTQKNQAQSTKKLKERLHDINFWKTELEREIQDVLDETDLLCAQKVRLENALMATEIPLHIATDNLNCRRRRYGVDLVEDDVELGLLKEVDIINKVQDLLKRTIEQSDKQIKLNRAAKESLEMDWSDKKEADEIDAVCANLRNGNTNKQFHAGVARFQEIQSTPESWAQNSHDNIVRAEHERMASQQLRQLIDNILVDTSRDMREQADIVEVAFQRRIEELIDAKAKLEDNLKKTCGEIAQQEKNIEELRAAIKAKDDPLKVAQTRLYNRQSRPNVDLCRDPAQYNLIGEVQDISNSMDALTQELTMSENQLKDLMDTRMALEKEIQMKKNSIFIDKDKCVPHRDRYPTTLKLQGYQNS</sequence>
<dbReference type="PRINTS" id="PR00511">
    <property type="entry name" value="TEKTIN"/>
</dbReference>
<evidence type="ECO:0000256" key="1">
    <source>
        <dbReference type="ARBA" id="ARBA00007209"/>
    </source>
</evidence>
<name>A0A267EH03_9PLAT</name>
<dbReference type="InterPro" id="IPR000435">
    <property type="entry name" value="Tektins"/>
</dbReference>